<dbReference type="AlphaFoldDB" id="A0A2V5K4R2"/>
<dbReference type="OrthoDB" id="2991134at2"/>
<evidence type="ECO:0000313" key="2">
    <source>
        <dbReference type="Proteomes" id="UP000247476"/>
    </source>
</evidence>
<evidence type="ECO:0000313" key="1">
    <source>
        <dbReference type="EMBL" id="PYI54315.1"/>
    </source>
</evidence>
<keyword evidence="2" id="KW-1185">Reference proteome</keyword>
<reference evidence="1 2" key="1">
    <citation type="submission" date="2018-05" db="EMBL/GenBank/DDBJ databases">
        <title>Paenibacillus flagellatus sp. nov., isolated from selenium mineral soil.</title>
        <authorList>
            <person name="Dai X."/>
        </authorList>
    </citation>
    <scope>NUCLEOTIDE SEQUENCE [LARGE SCALE GENOMIC DNA]</scope>
    <source>
        <strain evidence="1 2">DXL2</strain>
    </source>
</reference>
<proteinExistence type="predicted"/>
<protein>
    <recommendedName>
        <fullName evidence="3">WYL domain-containing protein</fullName>
    </recommendedName>
</protein>
<sequence>MVANMGRYAGRTVEIVYIDRHDRITQRTVVVLGVGDGEVQAFCLRKREPRRFKLDRILAVSVPGGRRTG</sequence>
<gene>
    <name evidence="1" type="ORF">DLM86_12630</name>
</gene>
<name>A0A2V5K4R2_9BACL</name>
<dbReference type="Proteomes" id="UP000247476">
    <property type="component" value="Unassembled WGS sequence"/>
</dbReference>
<evidence type="ECO:0008006" key="3">
    <source>
        <dbReference type="Google" id="ProtNLM"/>
    </source>
</evidence>
<dbReference type="RefSeq" id="WP_110840375.1">
    <property type="nucleotide sequence ID" value="NZ_QJVJ01000005.1"/>
</dbReference>
<dbReference type="EMBL" id="QJVJ01000005">
    <property type="protein sequence ID" value="PYI54315.1"/>
    <property type="molecule type" value="Genomic_DNA"/>
</dbReference>
<organism evidence="1 2">
    <name type="scientific">Paenibacillus flagellatus</name>
    <dbReference type="NCBI Taxonomy" id="2211139"/>
    <lineage>
        <taxon>Bacteria</taxon>
        <taxon>Bacillati</taxon>
        <taxon>Bacillota</taxon>
        <taxon>Bacilli</taxon>
        <taxon>Bacillales</taxon>
        <taxon>Paenibacillaceae</taxon>
        <taxon>Paenibacillus</taxon>
    </lineage>
</organism>
<comment type="caution">
    <text evidence="1">The sequence shown here is derived from an EMBL/GenBank/DDBJ whole genome shotgun (WGS) entry which is preliminary data.</text>
</comment>
<accession>A0A2V5K4R2</accession>